<feature type="domain" description="Pyrroloquinoline quinone-dependent pyranose dehydrogenase beta-propeller" evidence="2">
    <location>
        <begin position="4"/>
        <end position="310"/>
    </location>
</feature>
<protein>
    <submittedName>
        <fullName evidence="3">Glucose sorbosone dehydrogenase</fullName>
    </submittedName>
</protein>
<sequence length="370" mass="39020">MSLNVYAWDYDASQGKTTSNSRDIVEGMGDNEGHTTRTLLMSQKAPGMLLVSRGSVGNIDLQTLDVTTGVSTIKAFNISNMTNSAYNHASSGLLLGWGLRNSVGVAEHPVSGGIYSVENSVDNIMRSGKLIKENNPGEEMNFHGYLNGTHSDVQGGNYGYPSCFTAWNVSEIPHYSGATGEQFAIGNQNATVNDTLCRDDHIAPRITFSAHMAPLDIKFNSNGTAAWVSMHGSWNREDPIGYKLSLVQFDGKGSPVVPANSTTAATDIVSNADLSACPGSCFRPVGLAWDSQGRLFMSSDSTGEIYVITKADGSGVADVSDATTNDETPNPTVSGSAPSPSKTSSAAIRCSMGSSSYWVVSMAVVVAVLS</sequence>
<evidence type="ECO:0000313" key="4">
    <source>
        <dbReference type="Proteomes" id="UP000265663"/>
    </source>
</evidence>
<dbReference type="InterPro" id="IPR011042">
    <property type="entry name" value="6-blade_b-propeller_TolB-like"/>
</dbReference>
<proteinExistence type="predicted"/>
<dbReference type="InterPro" id="IPR011041">
    <property type="entry name" value="Quinoprot_gluc/sorb_DH_b-prop"/>
</dbReference>
<feature type="compositionally biased region" description="Low complexity" evidence="1">
    <location>
        <begin position="334"/>
        <end position="345"/>
    </location>
</feature>
<name>A0A3M7M3F7_9PLEO</name>
<reference evidence="3 4" key="1">
    <citation type="journal article" date="2014" name="PLoS ONE">
        <title>De novo Genome Assembly of the Fungal Plant Pathogen Pyrenophora semeniperda.</title>
        <authorList>
            <person name="Soliai M.M."/>
            <person name="Meyer S.E."/>
            <person name="Udall J.A."/>
            <person name="Elzinga D.E."/>
            <person name="Hermansen R.A."/>
            <person name="Bodily P.M."/>
            <person name="Hart A.A."/>
            <person name="Coleman C.E."/>
        </authorList>
    </citation>
    <scope>NUCLEOTIDE SEQUENCE [LARGE SCALE GENOMIC DNA]</scope>
    <source>
        <strain evidence="3 4">CCB06</strain>
        <tissue evidence="3">Mycelium</tissue>
    </source>
</reference>
<dbReference type="OrthoDB" id="507128at2759"/>
<gene>
    <name evidence="3" type="ORF">GMOD_00002910</name>
</gene>
<evidence type="ECO:0000256" key="1">
    <source>
        <dbReference type="SAM" id="MobiDB-lite"/>
    </source>
</evidence>
<dbReference type="Proteomes" id="UP000265663">
    <property type="component" value="Unassembled WGS sequence"/>
</dbReference>
<feature type="compositionally biased region" description="Polar residues" evidence="1">
    <location>
        <begin position="321"/>
        <end position="333"/>
    </location>
</feature>
<dbReference type="InterPro" id="IPR054539">
    <property type="entry name" value="Beta-prop_PDH"/>
</dbReference>
<dbReference type="SUPFAM" id="SSF50952">
    <property type="entry name" value="Soluble quinoprotein glucose dehydrogenase"/>
    <property type="match status" value="1"/>
</dbReference>
<accession>A0A3M7M3F7</accession>
<keyword evidence="4" id="KW-1185">Reference proteome</keyword>
<dbReference type="Gene3D" id="2.120.10.30">
    <property type="entry name" value="TolB, C-terminal domain"/>
    <property type="match status" value="1"/>
</dbReference>
<evidence type="ECO:0000313" key="3">
    <source>
        <dbReference type="EMBL" id="RMZ69006.1"/>
    </source>
</evidence>
<evidence type="ECO:0000259" key="2">
    <source>
        <dbReference type="Pfam" id="PF22807"/>
    </source>
</evidence>
<dbReference type="Pfam" id="PF22807">
    <property type="entry name" value="TrAA12"/>
    <property type="match status" value="1"/>
</dbReference>
<dbReference type="EMBL" id="KE747817">
    <property type="protein sequence ID" value="RMZ69006.1"/>
    <property type="molecule type" value="Genomic_DNA"/>
</dbReference>
<organism evidence="3 4">
    <name type="scientific">Pyrenophora seminiperda CCB06</name>
    <dbReference type="NCBI Taxonomy" id="1302712"/>
    <lineage>
        <taxon>Eukaryota</taxon>
        <taxon>Fungi</taxon>
        <taxon>Dikarya</taxon>
        <taxon>Ascomycota</taxon>
        <taxon>Pezizomycotina</taxon>
        <taxon>Dothideomycetes</taxon>
        <taxon>Pleosporomycetidae</taxon>
        <taxon>Pleosporales</taxon>
        <taxon>Pleosporineae</taxon>
        <taxon>Pleosporaceae</taxon>
        <taxon>Pyrenophora</taxon>
    </lineage>
</organism>
<feature type="region of interest" description="Disordered" evidence="1">
    <location>
        <begin position="316"/>
        <end position="345"/>
    </location>
</feature>
<dbReference type="AlphaFoldDB" id="A0A3M7M3F7"/>